<dbReference type="AlphaFoldDB" id="R7Z369"/>
<dbReference type="HOGENOM" id="CLU_2015145_0_0_1"/>
<dbReference type="Proteomes" id="UP000016924">
    <property type="component" value="Unassembled WGS sequence"/>
</dbReference>
<dbReference type="OrthoDB" id="5307821at2759"/>
<evidence type="ECO:0000256" key="1">
    <source>
        <dbReference type="ARBA" id="ARBA00006484"/>
    </source>
</evidence>
<dbReference type="PANTHER" id="PTHR43008:SF7">
    <property type="entry name" value="SHORT CHAIN DEHYDROGENASE_REDUCTASE (AFU_ORTHOLOGUE AFUA_2G00830)"/>
    <property type="match status" value="1"/>
</dbReference>
<keyword evidence="3" id="KW-1133">Transmembrane helix</keyword>
<reference evidence="5" key="1">
    <citation type="submission" date="2012-06" db="EMBL/GenBank/DDBJ databases">
        <title>The genome sequence of Coniosporium apollinis CBS 100218.</title>
        <authorList>
            <consortium name="The Broad Institute Genome Sequencing Platform"/>
            <person name="Cuomo C."/>
            <person name="Gorbushina A."/>
            <person name="Noack S."/>
            <person name="Walker B."/>
            <person name="Young S.K."/>
            <person name="Zeng Q."/>
            <person name="Gargeya S."/>
            <person name="Fitzgerald M."/>
            <person name="Haas B."/>
            <person name="Abouelleil A."/>
            <person name="Alvarado L."/>
            <person name="Arachchi H.M."/>
            <person name="Berlin A.M."/>
            <person name="Chapman S.B."/>
            <person name="Goldberg J."/>
            <person name="Griggs A."/>
            <person name="Gujja S."/>
            <person name="Hansen M."/>
            <person name="Howarth C."/>
            <person name="Imamovic A."/>
            <person name="Larimer J."/>
            <person name="McCowan C."/>
            <person name="Montmayeur A."/>
            <person name="Murphy C."/>
            <person name="Neiman D."/>
            <person name="Pearson M."/>
            <person name="Priest M."/>
            <person name="Roberts A."/>
            <person name="Saif S."/>
            <person name="Shea T."/>
            <person name="Sisk P."/>
            <person name="Sykes S."/>
            <person name="Wortman J."/>
            <person name="Nusbaum C."/>
            <person name="Birren B."/>
        </authorList>
    </citation>
    <scope>NUCLEOTIDE SEQUENCE [LARGE SCALE GENOMIC DNA]</scope>
    <source>
        <strain evidence="5">CBS 100218</strain>
    </source>
</reference>
<dbReference type="PANTHER" id="PTHR43008">
    <property type="entry name" value="BENZIL REDUCTASE"/>
    <property type="match status" value="1"/>
</dbReference>
<dbReference type="CDD" id="cd05233">
    <property type="entry name" value="SDR_c"/>
    <property type="match status" value="1"/>
</dbReference>
<evidence type="ECO:0000256" key="2">
    <source>
        <dbReference type="ARBA" id="ARBA00023002"/>
    </source>
</evidence>
<keyword evidence="2" id="KW-0560">Oxidoreductase</keyword>
<protein>
    <submittedName>
        <fullName evidence="4">Uncharacterized protein</fullName>
    </submittedName>
</protein>
<dbReference type="eggNOG" id="ENOG502THC7">
    <property type="taxonomic scope" value="Eukaryota"/>
</dbReference>
<dbReference type="InterPro" id="IPR002347">
    <property type="entry name" value="SDR_fam"/>
</dbReference>
<proteinExistence type="inferred from homology"/>
<dbReference type="Gene3D" id="3.40.50.720">
    <property type="entry name" value="NAD(P)-binding Rossmann-like Domain"/>
    <property type="match status" value="1"/>
</dbReference>
<dbReference type="SUPFAM" id="SSF51735">
    <property type="entry name" value="NAD(P)-binding Rossmann-fold domains"/>
    <property type="match status" value="1"/>
</dbReference>
<dbReference type="GeneID" id="19905184"/>
<dbReference type="EMBL" id="JH767599">
    <property type="protein sequence ID" value="EON68615.1"/>
    <property type="molecule type" value="Genomic_DNA"/>
</dbReference>
<dbReference type="OMA" id="WDAVRET"/>
<comment type="similarity">
    <text evidence="1">Belongs to the short-chain dehydrogenases/reductases (SDR) family.</text>
</comment>
<evidence type="ECO:0000313" key="5">
    <source>
        <dbReference type="Proteomes" id="UP000016924"/>
    </source>
</evidence>
<keyword evidence="3" id="KW-0812">Transmembrane</keyword>
<sequence length="123" mass="13339">MAPTSIFAANNIALITGGASGVGLAVAQLCRKHGMKLALVDQNADYLAKAKESFNSSDVETYQVDVSQLDQWSDLKSKVQQKFGGVDFLMLNAGIGLNGDWGDSEYFQKANIAPAHFFFLFSR</sequence>
<keyword evidence="5" id="KW-1185">Reference proteome</keyword>
<dbReference type="Pfam" id="PF00106">
    <property type="entry name" value="adh_short"/>
    <property type="match status" value="1"/>
</dbReference>
<evidence type="ECO:0000313" key="4">
    <source>
        <dbReference type="EMBL" id="EON68615.1"/>
    </source>
</evidence>
<dbReference type="InterPro" id="IPR036291">
    <property type="entry name" value="NAD(P)-bd_dom_sf"/>
</dbReference>
<name>R7Z369_CONA1</name>
<organism evidence="4 5">
    <name type="scientific">Coniosporium apollinis (strain CBS 100218)</name>
    <name type="common">Rock-inhabiting black yeast</name>
    <dbReference type="NCBI Taxonomy" id="1168221"/>
    <lineage>
        <taxon>Eukaryota</taxon>
        <taxon>Fungi</taxon>
        <taxon>Dikarya</taxon>
        <taxon>Ascomycota</taxon>
        <taxon>Pezizomycotina</taxon>
        <taxon>Dothideomycetes</taxon>
        <taxon>Dothideomycetes incertae sedis</taxon>
        <taxon>Coniosporium</taxon>
    </lineage>
</organism>
<dbReference type="GO" id="GO:0050664">
    <property type="term" value="F:oxidoreductase activity, acting on NAD(P)H, oxygen as acceptor"/>
    <property type="evidence" value="ECO:0007669"/>
    <property type="project" value="TreeGrafter"/>
</dbReference>
<dbReference type="RefSeq" id="XP_007783932.1">
    <property type="nucleotide sequence ID" value="XM_007785742.1"/>
</dbReference>
<accession>R7Z369</accession>
<evidence type="ECO:0000256" key="3">
    <source>
        <dbReference type="SAM" id="Phobius"/>
    </source>
</evidence>
<dbReference type="PRINTS" id="PR00081">
    <property type="entry name" value="GDHRDH"/>
</dbReference>
<dbReference type="GO" id="GO:0016616">
    <property type="term" value="F:oxidoreductase activity, acting on the CH-OH group of donors, NAD or NADP as acceptor"/>
    <property type="evidence" value="ECO:0007669"/>
    <property type="project" value="UniProtKB-ARBA"/>
</dbReference>
<dbReference type="STRING" id="1168221.R7Z369"/>
<gene>
    <name evidence="4" type="ORF">W97_07873</name>
</gene>
<keyword evidence="3" id="KW-0472">Membrane</keyword>
<feature type="transmembrane region" description="Helical" evidence="3">
    <location>
        <begin position="6"/>
        <end position="27"/>
    </location>
</feature>